<sequence>MNEHIDNRRIAARSAEEWVVRLRAPDCTPEEHAAFEDWLAEAPERIAGYVEAERVHTAAGRLSTDPLLAAATRRIKRDMTHGAAKEWRRRWPLAAAAAAVVLAGVVGYRLLLPVPAADQRIATAVGERHEAVLDDGSRIVLDTDSTLDIAFADRERTLTLTHGRVYIEAASDPARPMLVHAANGTVRVVGTKFQLQNLGGEVVVGLFEGSVTVTAGTGARSHTLAPDQQLAYDRHGDFGPVQPLRASDAQAWTGGKLVFSDRPLDVLVEEANRYSDTKLVLAEPALARIRVSGVFQAGDQQALVDALRKGWNLHAEKNREGDIILRTR</sequence>
<feature type="transmembrane region" description="Helical" evidence="1">
    <location>
        <begin position="91"/>
        <end position="111"/>
    </location>
</feature>
<accession>A0ABV4HU30</accession>
<dbReference type="PANTHER" id="PTHR30273:SF2">
    <property type="entry name" value="PROTEIN FECR"/>
    <property type="match status" value="1"/>
</dbReference>
<dbReference type="PANTHER" id="PTHR30273">
    <property type="entry name" value="PERIPLASMIC SIGNAL SENSOR AND SIGMA FACTOR ACTIVATOR FECR-RELATED"/>
    <property type="match status" value="1"/>
</dbReference>
<evidence type="ECO:0000259" key="3">
    <source>
        <dbReference type="Pfam" id="PF16220"/>
    </source>
</evidence>
<keyword evidence="1" id="KW-1133">Transmembrane helix</keyword>
<evidence type="ECO:0000259" key="2">
    <source>
        <dbReference type="Pfam" id="PF04773"/>
    </source>
</evidence>
<name>A0ABV4HU30_9GAMM</name>
<dbReference type="EMBL" id="JBFWIC010000011">
    <property type="protein sequence ID" value="MEZ0474904.1"/>
    <property type="molecule type" value="Genomic_DNA"/>
</dbReference>
<dbReference type="Proteomes" id="UP001566331">
    <property type="component" value="Unassembled WGS sequence"/>
</dbReference>
<reference evidence="4 5" key="1">
    <citation type="submission" date="2024-07" db="EMBL/GenBank/DDBJ databases">
        <title>Luteimonas salilacus sp. nov., isolated from the shore soil of Salt Lake in Tibet of China.</title>
        <authorList>
            <person name="Zhang X."/>
            <person name="Li A."/>
        </authorList>
    </citation>
    <scope>NUCLEOTIDE SEQUENCE [LARGE SCALE GENOMIC DNA]</scope>
    <source>
        <strain evidence="4 5">B3-2-R+30</strain>
    </source>
</reference>
<dbReference type="InterPro" id="IPR032623">
    <property type="entry name" value="FecR_N"/>
</dbReference>
<keyword evidence="5" id="KW-1185">Reference proteome</keyword>
<evidence type="ECO:0000313" key="5">
    <source>
        <dbReference type="Proteomes" id="UP001566331"/>
    </source>
</evidence>
<keyword evidence="1" id="KW-0472">Membrane</keyword>
<dbReference type="InterPro" id="IPR012373">
    <property type="entry name" value="Ferrdict_sens_TM"/>
</dbReference>
<dbReference type="Pfam" id="PF04773">
    <property type="entry name" value="FecR"/>
    <property type="match status" value="1"/>
</dbReference>
<protein>
    <submittedName>
        <fullName evidence="4">FecR domain-containing protein</fullName>
    </submittedName>
</protein>
<proteinExistence type="predicted"/>
<feature type="domain" description="FecR protein" evidence="2">
    <location>
        <begin position="120"/>
        <end position="211"/>
    </location>
</feature>
<evidence type="ECO:0000256" key="1">
    <source>
        <dbReference type="SAM" id="Phobius"/>
    </source>
</evidence>
<dbReference type="PIRSF" id="PIRSF018266">
    <property type="entry name" value="FecR"/>
    <property type="match status" value="1"/>
</dbReference>
<feature type="domain" description="FecR N-terminal" evidence="3">
    <location>
        <begin position="15"/>
        <end position="54"/>
    </location>
</feature>
<comment type="caution">
    <text evidence="4">The sequence shown here is derived from an EMBL/GenBank/DDBJ whole genome shotgun (WGS) entry which is preliminary data.</text>
</comment>
<keyword evidence="1" id="KW-0812">Transmembrane</keyword>
<dbReference type="Gene3D" id="2.60.120.1440">
    <property type="match status" value="1"/>
</dbReference>
<dbReference type="RefSeq" id="WP_370562371.1">
    <property type="nucleotide sequence ID" value="NZ_JBFWIB010000001.1"/>
</dbReference>
<gene>
    <name evidence="4" type="ORF">AB6713_09800</name>
</gene>
<evidence type="ECO:0000313" key="4">
    <source>
        <dbReference type="EMBL" id="MEZ0474904.1"/>
    </source>
</evidence>
<organism evidence="4 5">
    <name type="scientific">Luteimonas salinilitoris</name>
    <dbReference type="NCBI Taxonomy" id="3237697"/>
    <lineage>
        <taxon>Bacteria</taxon>
        <taxon>Pseudomonadati</taxon>
        <taxon>Pseudomonadota</taxon>
        <taxon>Gammaproteobacteria</taxon>
        <taxon>Lysobacterales</taxon>
        <taxon>Lysobacteraceae</taxon>
        <taxon>Luteimonas</taxon>
    </lineage>
</organism>
<dbReference type="InterPro" id="IPR006860">
    <property type="entry name" value="FecR"/>
</dbReference>
<dbReference type="Pfam" id="PF16220">
    <property type="entry name" value="DUF4880"/>
    <property type="match status" value="1"/>
</dbReference>